<name>A0A2N3HPB7_9FLAO</name>
<dbReference type="Proteomes" id="UP000233435">
    <property type="component" value="Unassembled WGS sequence"/>
</dbReference>
<evidence type="ECO:0000313" key="1">
    <source>
        <dbReference type="EMBL" id="PKQ46772.1"/>
    </source>
</evidence>
<dbReference type="RefSeq" id="WP_106658081.1">
    <property type="nucleotide sequence ID" value="NZ_PJEO01000007.1"/>
</dbReference>
<dbReference type="AlphaFoldDB" id="A0A2N3HPB7"/>
<dbReference type="EMBL" id="PJEO01000007">
    <property type="protein sequence ID" value="PKQ46772.1"/>
    <property type="molecule type" value="Genomic_DNA"/>
</dbReference>
<organism evidence="1 2">
    <name type="scientific">Confluentibacter flavum</name>
    <dbReference type="NCBI Taxonomy" id="1909700"/>
    <lineage>
        <taxon>Bacteria</taxon>
        <taxon>Pseudomonadati</taxon>
        <taxon>Bacteroidota</taxon>
        <taxon>Flavobacteriia</taxon>
        <taxon>Flavobacteriales</taxon>
        <taxon>Flavobacteriaceae</taxon>
        <taxon>Confluentibacter</taxon>
    </lineage>
</organism>
<keyword evidence="2" id="KW-1185">Reference proteome</keyword>
<dbReference type="OrthoDB" id="284876at2"/>
<proteinExistence type="predicted"/>
<evidence type="ECO:0000313" key="2">
    <source>
        <dbReference type="Proteomes" id="UP000233435"/>
    </source>
</evidence>
<gene>
    <name evidence="1" type="ORF">CSW08_01180</name>
</gene>
<accession>A0A2N3HPB7</accession>
<reference evidence="1 2" key="1">
    <citation type="submission" date="2017-12" db="EMBL/GenBank/DDBJ databases">
        <title>Confluentibacter flavum sp. nov., isolated from the saline lake.</title>
        <authorList>
            <person name="Yu L."/>
        </authorList>
    </citation>
    <scope>NUCLEOTIDE SEQUENCE [LARGE SCALE GENOMIC DNA]</scope>
    <source>
        <strain evidence="1 2">3B</strain>
    </source>
</reference>
<sequence>MFSFFGCGKNKSQKTDKDLVNNYVATTIELNIEDEPSLMILLHKDGTINRKGRGTEEIDNNFYMGIQKDSLLSQLTKSITPDFQSLLNRVYDYPDKKGKTCMLEITLSNGKETKGVRYTYGSESMGPPIPIANYVNKAIELTDPWFNEQVKMVENSETE</sequence>
<comment type="caution">
    <text evidence="1">The sequence shown here is derived from an EMBL/GenBank/DDBJ whole genome shotgun (WGS) entry which is preliminary data.</text>
</comment>
<protein>
    <submittedName>
        <fullName evidence="1">Uncharacterized protein</fullName>
    </submittedName>
</protein>